<gene>
    <name evidence="1" type="ORF">RPERSI_LOCUS4790</name>
</gene>
<organism evidence="1 2">
    <name type="scientific">Racocetra persica</name>
    <dbReference type="NCBI Taxonomy" id="160502"/>
    <lineage>
        <taxon>Eukaryota</taxon>
        <taxon>Fungi</taxon>
        <taxon>Fungi incertae sedis</taxon>
        <taxon>Mucoromycota</taxon>
        <taxon>Glomeromycotina</taxon>
        <taxon>Glomeromycetes</taxon>
        <taxon>Diversisporales</taxon>
        <taxon>Gigasporaceae</taxon>
        <taxon>Racocetra</taxon>
    </lineage>
</organism>
<proteinExistence type="predicted"/>
<evidence type="ECO:0000313" key="1">
    <source>
        <dbReference type="EMBL" id="CAG8571928.1"/>
    </source>
</evidence>
<comment type="caution">
    <text evidence="1">The sequence shown here is derived from an EMBL/GenBank/DDBJ whole genome shotgun (WGS) entry which is preliminary data.</text>
</comment>
<accession>A0ACA9M5W8</accession>
<feature type="non-terminal residue" evidence="1">
    <location>
        <position position="1"/>
    </location>
</feature>
<protein>
    <submittedName>
        <fullName evidence="1">26412_t:CDS:1</fullName>
    </submittedName>
</protein>
<name>A0ACA9M5W8_9GLOM</name>
<sequence length="196" mass="22144">DDPIHFNFINPKYHHHHNSFGGSTTTTVRHGDQFFTSPYPSNFNDNDNVNNSVIGSSSSIPFINTNITTTNDSLKKIPQNFRRQSDSSISKQYQQRRSPSSPSPLSLRGLNDPIKVPTEENVLQQEMVLENPLSPLSPSSTIFDRRRTKLSSDATTGHKNNSIIFGGNQNLKEWLLKKPIPAIPRPQRLDSYRESI</sequence>
<reference evidence="1" key="1">
    <citation type="submission" date="2021-06" db="EMBL/GenBank/DDBJ databases">
        <authorList>
            <person name="Kallberg Y."/>
            <person name="Tangrot J."/>
            <person name="Rosling A."/>
        </authorList>
    </citation>
    <scope>NUCLEOTIDE SEQUENCE</scope>
    <source>
        <strain evidence="1">MA461A</strain>
    </source>
</reference>
<keyword evidence="2" id="KW-1185">Reference proteome</keyword>
<dbReference type="EMBL" id="CAJVQC010006843">
    <property type="protein sequence ID" value="CAG8571928.1"/>
    <property type="molecule type" value="Genomic_DNA"/>
</dbReference>
<evidence type="ECO:0000313" key="2">
    <source>
        <dbReference type="Proteomes" id="UP000789920"/>
    </source>
</evidence>
<dbReference type="Proteomes" id="UP000789920">
    <property type="component" value="Unassembled WGS sequence"/>
</dbReference>